<dbReference type="Proteomes" id="UP000827872">
    <property type="component" value="Linkage Group LG11"/>
</dbReference>
<evidence type="ECO:0000313" key="1">
    <source>
        <dbReference type="EMBL" id="KAH8010765.1"/>
    </source>
</evidence>
<dbReference type="EMBL" id="CM037624">
    <property type="protein sequence ID" value="KAH8010765.1"/>
    <property type="molecule type" value="Genomic_DNA"/>
</dbReference>
<gene>
    <name evidence="1" type="primary">DYNC1LI1_1</name>
    <name evidence="1" type="ORF">K3G42_012686</name>
</gene>
<sequence>MAAVVGGRAGSFSSTGLGSGYGGAAFNATNSGSGPDPREDDDGQNLWSCILSEVSTRSRSKLPSGKNVLLLVCLVNSWCGLNLPWSSV</sequence>
<name>A0ACB8FUH0_9SAUR</name>
<reference evidence="1" key="1">
    <citation type="submission" date="2021-08" db="EMBL/GenBank/DDBJ databases">
        <title>The first chromosome-level gecko genome reveals the dynamic sex chromosomes of Neotropical dwarf geckos (Sphaerodactylidae: Sphaerodactylus).</title>
        <authorList>
            <person name="Pinto B.J."/>
            <person name="Keating S.E."/>
            <person name="Gamble T."/>
        </authorList>
    </citation>
    <scope>NUCLEOTIDE SEQUENCE</scope>
    <source>
        <strain evidence="1">TG3544</strain>
    </source>
</reference>
<evidence type="ECO:0000313" key="2">
    <source>
        <dbReference type="Proteomes" id="UP000827872"/>
    </source>
</evidence>
<accession>A0ACB8FUH0</accession>
<organism evidence="1 2">
    <name type="scientific">Sphaerodactylus townsendi</name>
    <dbReference type="NCBI Taxonomy" id="933632"/>
    <lineage>
        <taxon>Eukaryota</taxon>
        <taxon>Metazoa</taxon>
        <taxon>Chordata</taxon>
        <taxon>Craniata</taxon>
        <taxon>Vertebrata</taxon>
        <taxon>Euteleostomi</taxon>
        <taxon>Lepidosauria</taxon>
        <taxon>Squamata</taxon>
        <taxon>Bifurcata</taxon>
        <taxon>Gekkota</taxon>
        <taxon>Sphaerodactylidae</taxon>
        <taxon>Sphaerodactylus</taxon>
    </lineage>
</organism>
<proteinExistence type="predicted"/>
<protein>
    <submittedName>
        <fullName evidence="1">Cytoplasmic dynein 1 light intermediate chain 1</fullName>
    </submittedName>
</protein>
<keyword evidence="2" id="KW-1185">Reference proteome</keyword>
<comment type="caution">
    <text evidence="1">The sequence shown here is derived from an EMBL/GenBank/DDBJ whole genome shotgun (WGS) entry which is preliminary data.</text>
</comment>